<dbReference type="GO" id="GO:0009328">
    <property type="term" value="C:phenylalanine-tRNA ligase complex"/>
    <property type="evidence" value="ECO:0007669"/>
    <property type="project" value="TreeGrafter"/>
</dbReference>
<dbReference type="InterPro" id="IPR045864">
    <property type="entry name" value="aa-tRNA-synth_II/BPL/LPL"/>
</dbReference>
<dbReference type="PANTHER" id="PTHR10947:SF0">
    <property type="entry name" value="PHENYLALANINE--TRNA LIGASE BETA SUBUNIT"/>
    <property type="match status" value="1"/>
</dbReference>
<reference evidence="2" key="1">
    <citation type="submission" date="2022-07" db="EMBL/GenBank/DDBJ databases">
        <title>Phylogenomic reconstructions and comparative analyses of Kickxellomycotina fungi.</title>
        <authorList>
            <person name="Reynolds N.K."/>
            <person name="Stajich J.E."/>
            <person name="Barry K."/>
            <person name="Grigoriev I.V."/>
            <person name="Crous P."/>
            <person name="Smith M.E."/>
        </authorList>
    </citation>
    <scope>NUCLEOTIDE SEQUENCE</scope>
    <source>
        <strain evidence="2">RSA 567</strain>
    </source>
</reference>
<comment type="caution">
    <text evidence="2">The sequence shown here is derived from an EMBL/GenBank/DDBJ whole genome shotgun (WGS) entry which is preliminary data.</text>
</comment>
<feature type="non-terminal residue" evidence="2">
    <location>
        <position position="1"/>
    </location>
</feature>
<evidence type="ECO:0000313" key="2">
    <source>
        <dbReference type="EMBL" id="KAJ1969954.1"/>
    </source>
</evidence>
<dbReference type="OrthoDB" id="1698572at2759"/>
<dbReference type="PANTHER" id="PTHR10947">
    <property type="entry name" value="PHENYLALANYL-TRNA SYNTHETASE BETA CHAIN AND LEUCINE-RICH REPEAT-CONTAINING PROTEIN 47"/>
    <property type="match status" value="1"/>
</dbReference>
<accession>A0A9W8B0F1</accession>
<dbReference type="InterPro" id="IPR041616">
    <property type="entry name" value="PheRS_beta_core"/>
</dbReference>
<name>A0A9W8B0F1_9FUNG</name>
<organism evidence="2 3">
    <name type="scientific">Dimargaris verticillata</name>
    <dbReference type="NCBI Taxonomy" id="2761393"/>
    <lineage>
        <taxon>Eukaryota</taxon>
        <taxon>Fungi</taxon>
        <taxon>Fungi incertae sedis</taxon>
        <taxon>Zoopagomycota</taxon>
        <taxon>Kickxellomycotina</taxon>
        <taxon>Dimargaritomycetes</taxon>
        <taxon>Dimargaritales</taxon>
        <taxon>Dimargaritaceae</taxon>
        <taxon>Dimargaris</taxon>
    </lineage>
</organism>
<dbReference type="GO" id="GO:0006432">
    <property type="term" value="P:phenylalanyl-tRNA aminoacylation"/>
    <property type="evidence" value="ECO:0007669"/>
    <property type="project" value="InterPro"/>
</dbReference>
<sequence>LSDFIRMELALAGFTEIIPLILCSHDENFAHLRKADSGQEAVILANPKTVEYQVVRTSLLPGVLKSIHHNRKHALPIKVFEVSDVVFKDVTQERCARNERHVCVAFCGKTSGFEVIHGILDRLMQMLAVPLLTGASATASQHKGYFIREAADNSTYFPGRCADIYLSAPKAPSAAEPQPHFTEIAPQDTQGPNVLQTVGTFGIVHPEVLKNFEISYPVSVLEFNLEPFL</sequence>
<dbReference type="Gene3D" id="3.30.930.10">
    <property type="entry name" value="Bira Bifunctional Protein, Domain 2"/>
    <property type="match status" value="1"/>
</dbReference>
<dbReference type="EMBL" id="JANBQB010001862">
    <property type="protein sequence ID" value="KAJ1969954.1"/>
    <property type="molecule type" value="Genomic_DNA"/>
</dbReference>
<dbReference type="Pfam" id="PF17759">
    <property type="entry name" value="tRNA_synthFbeta"/>
    <property type="match status" value="1"/>
</dbReference>
<dbReference type="EC" id="6.1.1.20" evidence="2"/>
<dbReference type="SUPFAM" id="SSF55681">
    <property type="entry name" value="Class II aaRS and biotin synthetases"/>
    <property type="match status" value="1"/>
</dbReference>
<dbReference type="AlphaFoldDB" id="A0A9W8B0F1"/>
<protein>
    <submittedName>
        <fullName evidence="2">Phenylalanine--tRNA ligase subunit beta</fullName>
        <ecNumber evidence="2">6.1.1.20</ecNumber>
    </submittedName>
</protein>
<dbReference type="CDD" id="cd00769">
    <property type="entry name" value="PheRS_beta_core"/>
    <property type="match status" value="1"/>
</dbReference>
<dbReference type="GO" id="GO:0004826">
    <property type="term" value="F:phenylalanine-tRNA ligase activity"/>
    <property type="evidence" value="ECO:0007669"/>
    <property type="project" value="UniProtKB-EC"/>
</dbReference>
<proteinExistence type="predicted"/>
<keyword evidence="3" id="KW-1185">Reference proteome</keyword>
<dbReference type="InterPro" id="IPR045060">
    <property type="entry name" value="Phe-tRNA-ligase_IIc_bsu"/>
</dbReference>
<gene>
    <name evidence="2" type="primary">FRS1_2</name>
    <name evidence="2" type="ORF">H4R34_006116</name>
</gene>
<evidence type="ECO:0000259" key="1">
    <source>
        <dbReference type="Pfam" id="PF17759"/>
    </source>
</evidence>
<keyword evidence="2" id="KW-0436">Ligase</keyword>
<feature type="domain" description="Phenylalanyl tRNA synthetase beta chain core" evidence="1">
    <location>
        <begin position="2"/>
        <end position="225"/>
    </location>
</feature>
<dbReference type="Proteomes" id="UP001151582">
    <property type="component" value="Unassembled WGS sequence"/>
</dbReference>
<evidence type="ECO:0000313" key="3">
    <source>
        <dbReference type="Proteomes" id="UP001151582"/>
    </source>
</evidence>